<proteinExistence type="predicted"/>
<protein>
    <submittedName>
        <fullName evidence="1">Uncharacterized protein</fullName>
    </submittedName>
</protein>
<reference evidence="1" key="1">
    <citation type="journal article" date="2014" name="Front. Microbiol.">
        <title>High frequency of phylogenetically diverse reductive dehalogenase-homologous genes in deep subseafloor sedimentary metagenomes.</title>
        <authorList>
            <person name="Kawai M."/>
            <person name="Futagami T."/>
            <person name="Toyoda A."/>
            <person name="Takaki Y."/>
            <person name="Nishi S."/>
            <person name="Hori S."/>
            <person name="Arai W."/>
            <person name="Tsubouchi T."/>
            <person name="Morono Y."/>
            <person name="Uchiyama I."/>
            <person name="Ito T."/>
            <person name="Fujiyama A."/>
            <person name="Inagaki F."/>
            <person name="Takami H."/>
        </authorList>
    </citation>
    <scope>NUCLEOTIDE SEQUENCE</scope>
    <source>
        <strain evidence="1">Expedition CK06-06</strain>
    </source>
</reference>
<dbReference type="AlphaFoldDB" id="X0VP94"/>
<gene>
    <name evidence="1" type="ORF">S01H1_56632</name>
</gene>
<evidence type="ECO:0000313" key="1">
    <source>
        <dbReference type="EMBL" id="GAG20040.1"/>
    </source>
</evidence>
<organism evidence="1">
    <name type="scientific">marine sediment metagenome</name>
    <dbReference type="NCBI Taxonomy" id="412755"/>
    <lineage>
        <taxon>unclassified sequences</taxon>
        <taxon>metagenomes</taxon>
        <taxon>ecological metagenomes</taxon>
    </lineage>
</organism>
<dbReference type="EMBL" id="BARS01036885">
    <property type="protein sequence ID" value="GAG20040.1"/>
    <property type="molecule type" value="Genomic_DNA"/>
</dbReference>
<feature type="non-terminal residue" evidence="1">
    <location>
        <position position="1"/>
    </location>
</feature>
<name>X0VP94_9ZZZZ</name>
<comment type="caution">
    <text evidence="1">The sequence shown here is derived from an EMBL/GenBank/DDBJ whole genome shotgun (WGS) entry which is preliminary data.</text>
</comment>
<sequence>YVSKDGKDIEVLTRACSGDATVQGTDLLAATENLVQVIDGEFEAVEERSSTPWVVVRAVDSSWWEVLSNDQAVLDTIHAGFEAVSDIAAGAAEPTRSTDAASR</sequence>
<accession>X0VP94</accession>